<organism evidence="12 13">
    <name type="scientific">Gallibacterium anatis</name>
    <dbReference type="NCBI Taxonomy" id="750"/>
    <lineage>
        <taxon>Bacteria</taxon>
        <taxon>Pseudomonadati</taxon>
        <taxon>Pseudomonadota</taxon>
        <taxon>Gammaproteobacteria</taxon>
        <taxon>Pasteurellales</taxon>
        <taxon>Pasteurellaceae</taxon>
        <taxon>Gallibacterium</taxon>
    </lineage>
</organism>
<evidence type="ECO:0000256" key="8">
    <source>
        <dbReference type="ARBA" id="ARBA00023136"/>
    </source>
</evidence>
<dbReference type="Pfam" id="PF19077">
    <property type="entry name" value="Big_13"/>
    <property type="match status" value="2"/>
</dbReference>
<keyword evidence="3" id="KW-0964">Secreted</keyword>
<keyword evidence="5" id="KW-0677">Repeat</keyword>
<dbReference type="PANTHER" id="PTHR38340">
    <property type="entry name" value="S-LAYER PROTEIN"/>
    <property type="match status" value="1"/>
</dbReference>
<proteinExistence type="predicted"/>
<evidence type="ECO:0000313" key="12">
    <source>
        <dbReference type="EMBL" id="OBW99233.1"/>
    </source>
</evidence>
<protein>
    <recommendedName>
        <fullName evidence="14">Bacterial Ig-like domain-containing protein</fullName>
    </recommendedName>
</protein>
<accession>A0A1A7PAX7</accession>
<evidence type="ECO:0000256" key="1">
    <source>
        <dbReference type="ARBA" id="ARBA00004370"/>
    </source>
</evidence>
<evidence type="ECO:0000313" key="13">
    <source>
        <dbReference type="Proteomes" id="UP000092643"/>
    </source>
</evidence>
<dbReference type="GO" id="GO:0005509">
    <property type="term" value="F:calcium ion binding"/>
    <property type="evidence" value="ECO:0007669"/>
    <property type="project" value="InterPro"/>
</dbReference>
<dbReference type="Pfam" id="PF17936">
    <property type="entry name" value="Big_6"/>
    <property type="match status" value="1"/>
</dbReference>
<comment type="subcellular location">
    <subcellularLocation>
        <location evidence="1">Membrane</location>
    </subcellularLocation>
    <subcellularLocation>
        <location evidence="2">Secreted</location>
    </subcellularLocation>
</comment>
<dbReference type="InterPro" id="IPR044016">
    <property type="entry name" value="Big_13"/>
</dbReference>
<dbReference type="Pfam" id="PF19078">
    <property type="entry name" value="Big_12"/>
    <property type="match status" value="1"/>
</dbReference>
<evidence type="ECO:0000256" key="6">
    <source>
        <dbReference type="ARBA" id="ARBA00022837"/>
    </source>
</evidence>
<dbReference type="InterPro" id="IPR041498">
    <property type="entry name" value="Big_6"/>
</dbReference>
<dbReference type="EMBL" id="JTJO01000024">
    <property type="protein sequence ID" value="OBW99233.1"/>
    <property type="molecule type" value="Genomic_DNA"/>
</dbReference>
<evidence type="ECO:0000256" key="5">
    <source>
        <dbReference type="ARBA" id="ARBA00022737"/>
    </source>
</evidence>
<feature type="domain" description="Bacterial Ig-like" evidence="11">
    <location>
        <begin position="272"/>
        <end position="359"/>
    </location>
</feature>
<dbReference type="PANTHER" id="PTHR38340:SF1">
    <property type="entry name" value="S-LAYER PROTEIN"/>
    <property type="match status" value="1"/>
</dbReference>
<dbReference type="Pfam" id="PF00353">
    <property type="entry name" value="HemolysinCabind"/>
    <property type="match status" value="2"/>
</dbReference>
<dbReference type="GO" id="GO:0005576">
    <property type="term" value="C:extracellular region"/>
    <property type="evidence" value="ECO:0007669"/>
    <property type="project" value="UniProtKB-SubCell"/>
</dbReference>
<evidence type="ECO:0000259" key="9">
    <source>
        <dbReference type="Pfam" id="PF17936"/>
    </source>
</evidence>
<evidence type="ECO:0000256" key="3">
    <source>
        <dbReference type="ARBA" id="ARBA00022525"/>
    </source>
</evidence>
<evidence type="ECO:0000256" key="2">
    <source>
        <dbReference type="ARBA" id="ARBA00004613"/>
    </source>
</evidence>
<evidence type="ECO:0000259" key="10">
    <source>
        <dbReference type="Pfam" id="PF19077"/>
    </source>
</evidence>
<dbReference type="PATRIC" id="fig|750.22.peg.854"/>
<evidence type="ECO:0000259" key="11">
    <source>
        <dbReference type="Pfam" id="PF19078"/>
    </source>
</evidence>
<dbReference type="NCBIfam" id="TIGR03661">
    <property type="entry name" value="T1SS_VCA0849"/>
    <property type="match status" value="1"/>
</dbReference>
<dbReference type="SUPFAM" id="SSF51120">
    <property type="entry name" value="beta-Roll"/>
    <property type="match status" value="2"/>
</dbReference>
<evidence type="ECO:0008006" key="14">
    <source>
        <dbReference type="Google" id="ProtNLM"/>
    </source>
</evidence>
<dbReference type="InterPro" id="IPR001343">
    <property type="entry name" value="Hemolysn_Ca-bd"/>
</dbReference>
<dbReference type="PROSITE" id="PS00330">
    <property type="entry name" value="HEMOLYSIN_CALCIUM"/>
    <property type="match status" value="3"/>
</dbReference>
<keyword evidence="8" id="KW-0472">Membrane</keyword>
<feature type="domain" description="Bacterial Ig" evidence="9">
    <location>
        <begin position="806"/>
        <end position="883"/>
    </location>
</feature>
<dbReference type="InterPro" id="IPR018511">
    <property type="entry name" value="Hemolysin-typ_Ca-bd_CS"/>
</dbReference>
<dbReference type="GO" id="GO:0090729">
    <property type="term" value="F:toxin activity"/>
    <property type="evidence" value="ECO:0007669"/>
    <property type="project" value="UniProtKB-KW"/>
</dbReference>
<dbReference type="Gene3D" id="2.150.10.10">
    <property type="entry name" value="Serralysin-like metalloprotease, C-terminal"/>
    <property type="match status" value="2"/>
</dbReference>
<dbReference type="Proteomes" id="UP000092643">
    <property type="component" value="Unassembled WGS sequence"/>
</dbReference>
<dbReference type="InterPro" id="IPR019960">
    <property type="entry name" value="T1SS_VCA0849"/>
</dbReference>
<feature type="domain" description="Bacterial Ig-like" evidence="10">
    <location>
        <begin position="707"/>
        <end position="787"/>
    </location>
</feature>
<reference evidence="12 13" key="1">
    <citation type="submission" date="2014-11" db="EMBL/GenBank/DDBJ databases">
        <title>Pan-genome of Gallibacterium spp.</title>
        <authorList>
            <person name="Kudirkiene E."/>
            <person name="Bojesen A.M."/>
        </authorList>
    </citation>
    <scope>NUCLEOTIDE SEQUENCE [LARGE SCALE GENOMIC DNA]</scope>
    <source>
        <strain evidence="12 13">F 279</strain>
    </source>
</reference>
<dbReference type="NCBIfam" id="NF033510">
    <property type="entry name" value="Ca_tandemer"/>
    <property type="match status" value="4"/>
</dbReference>
<dbReference type="OrthoDB" id="5710936at2"/>
<dbReference type="InterPro" id="IPR011049">
    <property type="entry name" value="Serralysin-like_metalloprot_C"/>
</dbReference>
<comment type="caution">
    <text evidence="12">The sequence shown here is derived from an EMBL/GenBank/DDBJ whole genome shotgun (WGS) entry which is preliminary data.</text>
</comment>
<dbReference type="PRINTS" id="PR01488">
    <property type="entry name" value="RTXTOXINA"/>
</dbReference>
<dbReference type="RefSeq" id="WP_065232096.1">
    <property type="nucleotide sequence ID" value="NZ_JTJO01000024.1"/>
</dbReference>
<dbReference type="InterPro" id="IPR044048">
    <property type="entry name" value="Big_12"/>
</dbReference>
<feature type="domain" description="Bacterial Ig-like" evidence="10">
    <location>
        <begin position="102"/>
        <end position="179"/>
    </location>
</feature>
<dbReference type="GO" id="GO:0016020">
    <property type="term" value="C:membrane"/>
    <property type="evidence" value="ECO:0007669"/>
    <property type="project" value="UniProtKB-SubCell"/>
</dbReference>
<name>A0A1A7PAX7_9PAST</name>
<dbReference type="InterPro" id="IPR013783">
    <property type="entry name" value="Ig-like_fold"/>
</dbReference>
<keyword evidence="4" id="KW-0800">Toxin</keyword>
<dbReference type="InterPro" id="IPR050557">
    <property type="entry name" value="RTX_toxin/Mannuronan_C5-epim"/>
</dbReference>
<dbReference type="InterPro" id="IPR003995">
    <property type="entry name" value="RTX_toxin_determinant-A"/>
</dbReference>
<dbReference type="PRINTS" id="PR00313">
    <property type="entry name" value="CABNDNGRPT"/>
</dbReference>
<dbReference type="Gene3D" id="2.60.40.10">
    <property type="entry name" value="Immunoglobulins"/>
    <property type="match status" value="5"/>
</dbReference>
<evidence type="ECO:0000256" key="7">
    <source>
        <dbReference type="ARBA" id="ARBA00023026"/>
    </source>
</evidence>
<evidence type="ECO:0000256" key="4">
    <source>
        <dbReference type="ARBA" id="ARBA00022656"/>
    </source>
</evidence>
<gene>
    <name evidence="12" type="ORF">QV03_04175</name>
</gene>
<keyword evidence="6" id="KW-0106">Calcium</keyword>
<keyword evidence="7" id="KW-0843">Virulence</keyword>
<sequence length="1962" mass="208284">MDHYKELGDDAHFATVKIHLKDGAKAGDMVVVNGANGFALTATDIENGFVEVPVLVREGDNPLNIIAYNAEGKKDQLDESFSFTVDTEAPSKLDVNPIEDVAKDETITISGTADPGSTITVKLPNSETSTTQATDGTWSIDIPADKAHDIADGEVKLTVEASDKAGNTTSTDASFNLDTHTPTAELAVDKSNGTVSLSADEDLYLNGNKVYDKESNTITDFEAVKNALGDQVTIKDGQLLVDPNAAGDITLTLDNISDKAGNATSANATLEARPTVTVKADTTELTADTNSTDITFTFSEAVTGFDISDIEVSGGTLSHFHQDSENPLVYHVTFTAENTNDLNASVAVKDGSYQSVESTRVGKGTEATTFTGDTLAPVAPEIALVKDAGFYDYDGITNGSQMLVNNLEEGASWQYSTDGGKTWKNGSGTSFNLNDGEYKVGDIIVKQTDAADNSGEKVFGHDVTIDTVSPDVQIKGFILSGHSDPVWNLTAGTYKDLLLTGTSEAGSKVELVLGGKESGLTAMTDATGKWSIHIPAEQAATILNGSSIQVNALDIAGNTASTSKSASINGPYEGQFINQINVIAADDMINVEEARFNVEINGYASEAKWNDSVYFELYNVDKSKPVDNIKFDSTKDKNWTLALSPEQLAQLADGHYRLDVYDDRSGTSLGGYTYSNLLTSREFMIDRSIVAPGAEVDGDKDEAEDKVLVNTVQPTWHNPQGATAEPDAQITIKVDGKVVGSTTSSAEGVWSIESNATLADGDHQVEITITDKAGNTATSSQTLTVDTQAPQLTVDPITGDNRLSDNEVQQGLTVTGTGEAGAIILVKVGDGQAVETTVNSDGSWAVTVNEDTVGTQVPTEGGDLTVTVTSTDKAGNSTTQDITVDYYQANNLVELSDNGLDQTQSKALNLNGEWVYYLEQPQALLTTSNGDLVQWQGAGTDTLIGMANGKEVIRIHVDNQGSYEVVQHQAVQHGAPGSATDYSLNLDVPVYRIADGQTSQQWLTLQIKDAQPELVGQEKALTTADNVIDGQALKAVSPDGLQTFSVQLGEAKMDVDLDTYQATISGGEIFSYRVEQGENPILFLSTKAGETLRLNLKTGEYQYRIPSTDVSEDVYDQPEVNIGGSSSSLLNTVNLNVAGLAKFENQQAFSVQGDGIYSVKLNMWAVDVGGLLGTLLGDLKKWTYNERLAEEFGLKVNVTPMVLGLSPTILTITAKDGGELNTDYVNQLLATVGTEGGLSKILTVGLLPTTWLEAFDDNGDKLASSYGGTSLANVGLLNDALSGEAESNTFVDVDGKSSTMDHRNATDNLFIYGLDGKDHLVGGSGSDRLYGGQGDDILEGGSESDLLVGGKGNDTLTGGLGSDIFRWEKDDQVTAKGIATDVVTDFNPIGAALGGDVLDLSRLLVGAGQIGATVGNLLNYLHFSYDQSADQTILYISTQGRFIGGFQANNVDQIIQLKGVDLTSLGDNDLEIIETLIAQGSLVVDHIQGEALPTGDGASRTITIGVTDKDGDHQEAKVTADTSGVDYDQNTFNPDNQAPLVFGRENDLLGIIGLDALQILKLNKQDIYVFDPDNNLASVDIRYLQVLGVDVTPSTFGWSEQLAKELGLKVSLENKKGVLGLIAPSVTLHITAQDGGVIDNVKINQFLASVRFGHANSEGILDVVNGDVLSLDLLNGMRITATDYQGAQTEKPLLSLLDLDLLGKNHVLNGDVNLIEGDAEGNTLDQRGSEASETIYGFAGDDDITTNHLGNVVYGGTGNDTITGGLGNDNLYGGDGNDTLHSTGGTDYLFGEAGDDQLDGNANLGTIFVGGSGSDTYHSVAGVRDTVILQAEDLGTGVDHWQGFAVGNMLNADADVLDLSALLQSENSLFDKDRADLLSESDPAKYLEYMQEFIQVESEGGNTTIAIDLDGAHHETEVKQSEDDKNPITVVTGNKYQYSDAITLDNVTSTLDDLLKNQQIIY</sequence>